<protein>
    <submittedName>
        <fullName evidence="4">Uncharacterized protein</fullName>
    </submittedName>
</protein>
<evidence type="ECO:0000256" key="3">
    <source>
        <dbReference type="SAM" id="SignalP"/>
    </source>
</evidence>
<keyword evidence="3" id="KW-0732">Signal</keyword>
<dbReference type="Proteomes" id="UP001205105">
    <property type="component" value="Unassembled WGS sequence"/>
</dbReference>
<dbReference type="EMBL" id="JADXDR010000084">
    <property type="protein sequence ID" value="KAI7840130.1"/>
    <property type="molecule type" value="Genomic_DNA"/>
</dbReference>
<feature type="coiled-coil region" evidence="1">
    <location>
        <begin position="46"/>
        <end position="73"/>
    </location>
</feature>
<evidence type="ECO:0000256" key="2">
    <source>
        <dbReference type="SAM" id="MobiDB-lite"/>
    </source>
</evidence>
<evidence type="ECO:0000313" key="4">
    <source>
        <dbReference type="EMBL" id="KAI7840130.1"/>
    </source>
</evidence>
<gene>
    <name evidence="4" type="ORF">COHA_006169</name>
</gene>
<feature type="chain" id="PRO_5042198549" evidence="3">
    <location>
        <begin position="19"/>
        <end position="431"/>
    </location>
</feature>
<accession>A0AAD5DLQ1</accession>
<organism evidence="4 5">
    <name type="scientific">Chlorella ohadii</name>
    <dbReference type="NCBI Taxonomy" id="2649997"/>
    <lineage>
        <taxon>Eukaryota</taxon>
        <taxon>Viridiplantae</taxon>
        <taxon>Chlorophyta</taxon>
        <taxon>core chlorophytes</taxon>
        <taxon>Trebouxiophyceae</taxon>
        <taxon>Chlorellales</taxon>
        <taxon>Chlorellaceae</taxon>
        <taxon>Chlorella clade</taxon>
        <taxon>Chlorella</taxon>
    </lineage>
</organism>
<evidence type="ECO:0000256" key="1">
    <source>
        <dbReference type="SAM" id="Coils"/>
    </source>
</evidence>
<sequence length="431" mass="43858">MPRLLSVWCNLPFAAAGARLLEVVNLLRKRPSLKPSGLLWKLQASLAEAVTEQERLKGEVASLQEELQALRSSSTAGLERCGERIDAVEESAAAALVAAAAASEAAAAAAHGQVPGTPVAEIKVLEGRVATIDERVAAIDERVATIDERVAAIDEQVAASTRRISALEEAQELSSSAARLVRASSSGSSADTLAALQSHLLVQQQKLQAQMEALGAGIRQAVPGQVSEAVGGAASEIGRRLSERLATKQDVQALSVKVNSKVSREDVERMLRSHKVAMAPPPAAAPAADPNCPAAGMRFRCLSCDTALQPFAFAVAPGNGGASGSAGQAHTADLRYTQLPVASPARNAAQPWTAAVASGLEPAAAGLAGGLAGGEPSPSRLSVASGPAADVPAVQVPAVQPPSPRGSRPSTSAASRLGSPARCAAAGAVMR</sequence>
<feature type="signal peptide" evidence="3">
    <location>
        <begin position="1"/>
        <end position="18"/>
    </location>
</feature>
<comment type="caution">
    <text evidence="4">The sequence shown here is derived from an EMBL/GenBank/DDBJ whole genome shotgun (WGS) entry which is preliminary data.</text>
</comment>
<evidence type="ECO:0000313" key="5">
    <source>
        <dbReference type="Proteomes" id="UP001205105"/>
    </source>
</evidence>
<feature type="region of interest" description="Disordered" evidence="2">
    <location>
        <begin position="394"/>
        <end position="431"/>
    </location>
</feature>
<keyword evidence="5" id="KW-1185">Reference proteome</keyword>
<dbReference type="Gene3D" id="1.20.1270.70">
    <property type="entry name" value="Designed single chain three-helix bundle"/>
    <property type="match status" value="1"/>
</dbReference>
<reference evidence="4" key="1">
    <citation type="submission" date="2020-11" db="EMBL/GenBank/DDBJ databases">
        <title>Chlorella ohadii genome sequencing and assembly.</title>
        <authorList>
            <person name="Murik O."/>
            <person name="Treves H."/>
            <person name="Kedem I."/>
            <person name="Shotland Y."/>
            <person name="Kaplan A."/>
        </authorList>
    </citation>
    <scope>NUCLEOTIDE SEQUENCE</scope>
    <source>
        <strain evidence="4">1</strain>
    </source>
</reference>
<keyword evidence="1" id="KW-0175">Coiled coil</keyword>
<name>A0AAD5DLQ1_9CHLO</name>
<feature type="compositionally biased region" description="Low complexity" evidence="2">
    <location>
        <begin position="405"/>
        <end position="416"/>
    </location>
</feature>
<dbReference type="AlphaFoldDB" id="A0AAD5DLQ1"/>
<proteinExistence type="predicted"/>